<name>A0ACC5YZ91_9TELE</name>
<dbReference type="Proteomes" id="UP000830395">
    <property type="component" value="Chromosome 15"/>
</dbReference>
<protein>
    <submittedName>
        <fullName evidence="1">Uncharacterized protein</fullName>
    </submittedName>
</protein>
<comment type="caution">
    <text evidence="1">The sequence shown here is derived from an EMBL/GenBank/DDBJ whole genome shotgun (WGS) entry which is preliminary data.</text>
</comment>
<dbReference type="EMBL" id="CM040989">
    <property type="protein sequence ID" value="MCJ8740723.1"/>
    <property type="molecule type" value="Genomic_DNA"/>
</dbReference>
<sequence length="124" mass="14041">MSWVYSQISSVWLLLFLTVCPCRSITVKAISGQNVILPCKYNFRYHGKCEICWMRGEIPISGCGTEIIATDGDKVVRRTSHRYQLDGELQKGDASLTIHGTTQKDSGRYGCRVHIPGWFNDEKI</sequence>
<proteinExistence type="predicted"/>
<evidence type="ECO:0000313" key="2">
    <source>
        <dbReference type="Proteomes" id="UP000830395"/>
    </source>
</evidence>
<reference evidence="1" key="1">
    <citation type="submission" date="2020-02" db="EMBL/GenBank/DDBJ databases">
        <title>Genome sequencing of the panga catfish, Pangasius djambal.</title>
        <authorList>
            <person name="Wen M."/>
            <person name="Zahm M."/>
            <person name="Roques C."/>
            <person name="Cabau C."/>
            <person name="Klopp C."/>
            <person name="Donnadieu C."/>
            <person name="Jouanno E."/>
            <person name="Avarre J.-C."/>
            <person name="Campet M."/>
            <person name="Ha T."/>
            <person name="Dugue R."/>
            <person name="Lampietro C."/>
            <person name="Louis A."/>
            <person name="Herpin A."/>
            <person name="Echchiki A."/>
            <person name="Berthelot C."/>
            <person name="Parey E."/>
            <person name="Roest-Crollius H."/>
            <person name="Braasch I."/>
            <person name="Postlethwait J.H."/>
            <person name="Bobe J."/>
            <person name="Montfort J."/>
            <person name="Bouchez O."/>
            <person name="Begum T."/>
            <person name="Schartl M."/>
            <person name="Gustiano R."/>
            <person name="Guiguen Y."/>
        </authorList>
    </citation>
    <scope>NUCLEOTIDE SEQUENCE</scope>
    <source>
        <strain evidence="1">Pdj_M5554</strain>
    </source>
</reference>
<keyword evidence="2" id="KW-1185">Reference proteome</keyword>
<evidence type="ECO:0000313" key="1">
    <source>
        <dbReference type="EMBL" id="MCJ8740723.1"/>
    </source>
</evidence>
<feature type="non-terminal residue" evidence="1">
    <location>
        <position position="124"/>
    </location>
</feature>
<gene>
    <name evidence="1" type="ORF">PDJAM_G00062310</name>
</gene>
<organism evidence="1 2">
    <name type="scientific">Pangasius djambal</name>
    <dbReference type="NCBI Taxonomy" id="1691987"/>
    <lineage>
        <taxon>Eukaryota</taxon>
        <taxon>Metazoa</taxon>
        <taxon>Chordata</taxon>
        <taxon>Craniata</taxon>
        <taxon>Vertebrata</taxon>
        <taxon>Euteleostomi</taxon>
        <taxon>Actinopterygii</taxon>
        <taxon>Neopterygii</taxon>
        <taxon>Teleostei</taxon>
        <taxon>Ostariophysi</taxon>
        <taxon>Siluriformes</taxon>
        <taxon>Pangasiidae</taxon>
        <taxon>Pangasius</taxon>
    </lineage>
</organism>
<accession>A0ACC5YZ91</accession>